<dbReference type="InterPro" id="IPR000524">
    <property type="entry name" value="Tscrpt_reg_HTH_GntR"/>
</dbReference>
<dbReference type="Pfam" id="PF00392">
    <property type="entry name" value="GntR"/>
    <property type="match status" value="1"/>
</dbReference>
<dbReference type="InterPro" id="IPR008920">
    <property type="entry name" value="TF_FadR/GntR_C"/>
</dbReference>
<dbReference type="Gene3D" id="1.10.10.10">
    <property type="entry name" value="Winged helix-like DNA-binding domain superfamily/Winged helix DNA-binding domain"/>
    <property type="match status" value="1"/>
</dbReference>
<sequence>MIRKEKSDAMYEVVQTSRAFEEVMAQLRRLVVQGHLRPGDRLPSERDLAVKLGVGRNTIREAIRGLEMSGVLELRKGAHGGAFLVAPSGETVATAFQDMFQLGSVTPSQLTEARLRFTASIVPVACERCTPQDIAELEKNIGDARKADRAGDYVLRSRINLQFHKILARSTGNPIFVAVMDGLVAVMERFIDTIGPPRSDKVFESRARFIGFLRDRDPKRATKEMEDYLKSVHEDYLSRLETPAKVRPRHKAQAPS</sequence>
<reference evidence="5 6" key="1">
    <citation type="submission" date="2017-09" db="EMBL/GenBank/DDBJ databases">
        <authorList>
            <person name="Varghese N."/>
            <person name="Submissions S."/>
        </authorList>
    </citation>
    <scope>NUCLEOTIDE SEQUENCE [LARGE SCALE GENOMIC DNA]</scope>
    <source>
        <strain evidence="5 6">OK806</strain>
    </source>
</reference>
<dbReference type="AlphaFoldDB" id="A0A7Z7IGI9"/>
<dbReference type="EMBL" id="OCSU01000004">
    <property type="protein sequence ID" value="SOE91472.1"/>
    <property type="molecule type" value="Genomic_DNA"/>
</dbReference>
<dbReference type="SUPFAM" id="SSF46785">
    <property type="entry name" value="Winged helix' DNA-binding domain"/>
    <property type="match status" value="1"/>
</dbReference>
<dbReference type="InterPro" id="IPR036388">
    <property type="entry name" value="WH-like_DNA-bd_sf"/>
</dbReference>
<dbReference type="SUPFAM" id="SSF48008">
    <property type="entry name" value="GntR ligand-binding domain-like"/>
    <property type="match status" value="1"/>
</dbReference>
<proteinExistence type="predicted"/>
<dbReference type="PRINTS" id="PR00035">
    <property type="entry name" value="HTHGNTR"/>
</dbReference>
<evidence type="ECO:0000313" key="6">
    <source>
        <dbReference type="Proteomes" id="UP000219522"/>
    </source>
</evidence>
<organism evidence="5 6">
    <name type="scientific">Caballeronia arationis</name>
    <dbReference type="NCBI Taxonomy" id="1777142"/>
    <lineage>
        <taxon>Bacteria</taxon>
        <taxon>Pseudomonadati</taxon>
        <taxon>Pseudomonadota</taxon>
        <taxon>Betaproteobacteria</taxon>
        <taxon>Burkholderiales</taxon>
        <taxon>Burkholderiaceae</taxon>
        <taxon>Caballeronia</taxon>
    </lineage>
</organism>
<protein>
    <submittedName>
        <fullName evidence="5">Transcriptional regulator, GntR family</fullName>
    </submittedName>
</protein>
<feature type="domain" description="HTH gntR-type" evidence="4">
    <location>
        <begin position="17"/>
        <end position="87"/>
    </location>
</feature>
<dbReference type="InterPro" id="IPR036390">
    <property type="entry name" value="WH_DNA-bd_sf"/>
</dbReference>
<gene>
    <name evidence="5" type="ORF">SAMN05446927_8399</name>
</gene>
<evidence type="ECO:0000313" key="5">
    <source>
        <dbReference type="EMBL" id="SOE91472.1"/>
    </source>
</evidence>
<keyword evidence="1" id="KW-0805">Transcription regulation</keyword>
<dbReference type="SMART" id="SM00895">
    <property type="entry name" value="FCD"/>
    <property type="match status" value="1"/>
</dbReference>
<evidence type="ECO:0000256" key="3">
    <source>
        <dbReference type="ARBA" id="ARBA00023163"/>
    </source>
</evidence>
<dbReference type="SMART" id="SM00345">
    <property type="entry name" value="HTH_GNTR"/>
    <property type="match status" value="1"/>
</dbReference>
<dbReference type="GO" id="GO:0003677">
    <property type="term" value="F:DNA binding"/>
    <property type="evidence" value="ECO:0007669"/>
    <property type="project" value="UniProtKB-KW"/>
</dbReference>
<dbReference type="Pfam" id="PF07729">
    <property type="entry name" value="FCD"/>
    <property type="match status" value="1"/>
</dbReference>
<dbReference type="InterPro" id="IPR011711">
    <property type="entry name" value="GntR_C"/>
</dbReference>
<evidence type="ECO:0000259" key="4">
    <source>
        <dbReference type="PROSITE" id="PS50949"/>
    </source>
</evidence>
<keyword evidence="2" id="KW-0238">DNA-binding</keyword>
<comment type="caution">
    <text evidence="5">The sequence shown here is derived from an EMBL/GenBank/DDBJ whole genome shotgun (WGS) entry which is preliminary data.</text>
</comment>
<dbReference type="PANTHER" id="PTHR43537:SF5">
    <property type="entry name" value="UXU OPERON TRANSCRIPTIONAL REGULATOR"/>
    <property type="match status" value="1"/>
</dbReference>
<dbReference type="PANTHER" id="PTHR43537">
    <property type="entry name" value="TRANSCRIPTIONAL REGULATOR, GNTR FAMILY"/>
    <property type="match status" value="1"/>
</dbReference>
<dbReference type="GO" id="GO:0003700">
    <property type="term" value="F:DNA-binding transcription factor activity"/>
    <property type="evidence" value="ECO:0007669"/>
    <property type="project" value="InterPro"/>
</dbReference>
<dbReference type="CDD" id="cd07377">
    <property type="entry name" value="WHTH_GntR"/>
    <property type="match status" value="1"/>
</dbReference>
<keyword evidence="3" id="KW-0804">Transcription</keyword>
<evidence type="ECO:0000256" key="2">
    <source>
        <dbReference type="ARBA" id="ARBA00023125"/>
    </source>
</evidence>
<keyword evidence="6" id="KW-1185">Reference proteome</keyword>
<dbReference type="PROSITE" id="PS50949">
    <property type="entry name" value="HTH_GNTR"/>
    <property type="match status" value="1"/>
</dbReference>
<name>A0A7Z7IGI9_9BURK</name>
<evidence type="ECO:0000256" key="1">
    <source>
        <dbReference type="ARBA" id="ARBA00023015"/>
    </source>
</evidence>
<dbReference type="Gene3D" id="1.20.120.530">
    <property type="entry name" value="GntR ligand-binding domain-like"/>
    <property type="match status" value="1"/>
</dbReference>
<dbReference type="RefSeq" id="WP_097191108.1">
    <property type="nucleotide sequence ID" value="NZ_OCSU01000004.1"/>
</dbReference>
<accession>A0A7Z7IGI9</accession>
<dbReference type="Proteomes" id="UP000219522">
    <property type="component" value="Unassembled WGS sequence"/>
</dbReference>